<dbReference type="AlphaFoldDB" id="A0A9P1DM95"/>
<evidence type="ECO:0000256" key="6">
    <source>
        <dbReference type="ARBA" id="ARBA00022692"/>
    </source>
</evidence>
<feature type="transmembrane region" description="Helical" evidence="15">
    <location>
        <begin position="337"/>
        <end position="359"/>
    </location>
</feature>
<feature type="transmembrane region" description="Helical" evidence="15">
    <location>
        <begin position="271"/>
        <end position="290"/>
    </location>
</feature>
<keyword evidence="7" id="KW-0106">Calcium</keyword>
<evidence type="ECO:0000313" key="19">
    <source>
        <dbReference type="EMBL" id="CAL4800251.1"/>
    </source>
</evidence>
<evidence type="ECO:0000256" key="14">
    <source>
        <dbReference type="SAM" id="MobiDB-lite"/>
    </source>
</evidence>
<dbReference type="OrthoDB" id="202825at2759"/>
<reference evidence="18" key="2">
    <citation type="submission" date="2024-04" db="EMBL/GenBank/DDBJ databases">
        <authorList>
            <person name="Chen Y."/>
            <person name="Shah S."/>
            <person name="Dougan E. K."/>
            <person name="Thang M."/>
            <person name="Chan C."/>
        </authorList>
    </citation>
    <scope>NUCLEOTIDE SEQUENCE [LARGE SCALE GENOMIC DNA]</scope>
</reference>
<dbReference type="InterPro" id="IPR002048">
    <property type="entry name" value="EF_hand_dom"/>
</dbReference>
<dbReference type="InterPro" id="IPR011992">
    <property type="entry name" value="EF-hand-dom_pair"/>
</dbReference>
<evidence type="ECO:0000256" key="8">
    <source>
        <dbReference type="ARBA" id="ARBA00022882"/>
    </source>
</evidence>
<keyword evidence="8" id="KW-0851">Voltage-gated channel</keyword>
<reference evidence="17" key="1">
    <citation type="submission" date="2022-10" db="EMBL/GenBank/DDBJ databases">
        <authorList>
            <person name="Chen Y."/>
            <person name="Dougan E. K."/>
            <person name="Chan C."/>
            <person name="Rhodes N."/>
            <person name="Thang M."/>
        </authorList>
    </citation>
    <scope>NUCLEOTIDE SEQUENCE</scope>
</reference>
<dbReference type="EMBL" id="CAMXCT030005657">
    <property type="protein sequence ID" value="CAL4800251.1"/>
    <property type="molecule type" value="Genomic_DNA"/>
</dbReference>
<feature type="transmembrane region" description="Helical" evidence="15">
    <location>
        <begin position="453"/>
        <end position="475"/>
    </location>
</feature>
<keyword evidence="20" id="KW-1185">Reference proteome</keyword>
<feature type="compositionally biased region" description="Basic and acidic residues" evidence="14">
    <location>
        <begin position="173"/>
        <end position="188"/>
    </location>
</feature>
<evidence type="ECO:0000256" key="3">
    <source>
        <dbReference type="ARBA" id="ARBA00022553"/>
    </source>
</evidence>
<evidence type="ECO:0000256" key="9">
    <source>
        <dbReference type="ARBA" id="ARBA00022989"/>
    </source>
</evidence>
<protein>
    <submittedName>
        <fullName evidence="19">Sodium channel protein type 11 subunit alpha (NaN) (Sensory neuron sodium channel 2) (Sodium channel protein type XI subunit alpha) (Voltage-gated sodium channel subunit alpha Nav1.9)</fullName>
    </submittedName>
</protein>
<dbReference type="EMBL" id="CAMXCT020005657">
    <property type="protein sequence ID" value="CAL1166314.1"/>
    <property type="molecule type" value="Genomic_DNA"/>
</dbReference>
<dbReference type="Gene3D" id="1.10.287.70">
    <property type="match status" value="1"/>
</dbReference>
<dbReference type="InterPro" id="IPR050599">
    <property type="entry name" value="VDCC_alpha-1_subunit"/>
</dbReference>
<evidence type="ECO:0000313" key="18">
    <source>
        <dbReference type="EMBL" id="CAL1166314.1"/>
    </source>
</evidence>
<dbReference type="InterPro" id="IPR005821">
    <property type="entry name" value="Ion_trans_dom"/>
</dbReference>
<evidence type="ECO:0000313" key="17">
    <source>
        <dbReference type="EMBL" id="CAI4012939.1"/>
    </source>
</evidence>
<evidence type="ECO:0000313" key="20">
    <source>
        <dbReference type="Proteomes" id="UP001152797"/>
    </source>
</evidence>
<proteinExistence type="predicted"/>
<dbReference type="GO" id="GO:0005891">
    <property type="term" value="C:voltage-gated calcium channel complex"/>
    <property type="evidence" value="ECO:0007669"/>
    <property type="project" value="TreeGrafter"/>
</dbReference>
<dbReference type="InterPro" id="IPR027359">
    <property type="entry name" value="Volt_channel_dom_sf"/>
</dbReference>
<dbReference type="SUPFAM" id="SSF81324">
    <property type="entry name" value="Voltage-gated potassium channels"/>
    <property type="match status" value="1"/>
</dbReference>
<feature type="region of interest" description="Disordered" evidence="14">
    <location>
        <begin position="147"/>
        <end position="197"/>
    </location>
</feature>
<feature type="transmembrane region" description="Helical" evidence="15">
    <location>
        <begin position="302"/>
        <end position="325"/>
    </location>
</feature>
<dbReference type="PANTHER" id="PTHR45628">
    <property type="entry name" value="VOLTAGE-DEPENDENT CALCIUM CHANNEL TYPE A SUBUNIT ALPHA-1"/>
    <property type="match status" value="1"/>
</dbReference>
<dbReference type="Gene3D" id="1.20.120.350">
    <property type="entry name" value="Voltage-gated potassium channels. Chain C"/>
    <property type="match status" value="1"/>
</dbReference>
<keyword evidence="12" id="KW-0325">Glycoprotein</keyword>
<dbReference type="PROSITE" id="PS50222">
    <property type="entry name" value="EF_HAND_2"/>
    <property type="match status" value="1"/>
</dbReference>
<keyword evidence="6 15" id="KW-0812">Transmembrane</keyword>
<evidence type="ECO:0000256" key="2">
    <source>
        <dbReference type="ARBA" id="ARBA00022448"/>
    </source>
</evidence>
<evidence type="ECO:0000259" key="16">
    <source>
        <dbReference type="PROSITE" id="PS50222"/>
    </source>
</evidence>
<organism evidence="17">
    <name type="scientific">Cladocopium goreaui</name>
    <dbReference type="NCBI Taxonomy" id="2562237"/>
    <lineage>
        <taxon>Eukaryota</taxon>
        <taxon>Sar</taxon>
        <taxon>Alveolata</taxon>
        <taxon>Dinophyceae</taxon>
        <taxon>Suessiales</taxon>
        <taxon>Symbiodiniaceae</taxon>
        <taxon>Cladocopium</taxon>
    </lineage>
</organism>
<dbReference type="GO" id="GO:0098703">
    <property type="term" value="P:calcium ion import across plasma membrane"/>
    <property type="evidence" value="ECO:0007669"/>
    <property type="project" value="TreeGrafter"/>
</dbReference>
<keyword evidence="9 15" id="KW-1133">Transmembrane helix</keyword>
<feature type="compositionally biased region" description="Low complexity" evidence="14">
    <location>
        <begin position="149"/>
        <end position="168"/>
    </location>
</feature>
<evidence type="ECO:0000256" key="4">
    <source>
        <dbReference type="ARBA" id="ARBA00022568"/>
    </source>
</evidence>
<feature type="region of interest" description="Disordered" evidence="14">
    <location>
        <begin position="223"/>
        <end position="243"/>
    </location>
</feature>
<keyword evidence="11 15" id="KW-0472">Membrane</keyword>
<dbReference type="GO" id="GO:0005509">
    <property type="term" value="F:calcium ion binding"/>
    <property type="evidence" value="ECO:0007669"/>
    <property type="project" value="InterPro"/>
</dbReference>
<dbReference type="Pfam" id="PF00520">
    <property type="entry name" value="Ion_trans"/>
    <property type="match status" value="1"/>
</dbReference>
<comment type="subcellular location">
    <subcellularLocation>
        <location evidence="1">Membrane</location>
        <topology evidence="1">Multi-pass membrane protein</topology>
    </subcellularLocation>
</comment>
<keyword evidence="2" id="KW-0813">Transport</keyword>
<dbReference type="PANTHER" id="PTHR45628:SF7">
    <property type="entry name" value="VOLTAGE-DEPENDENT CALCIUM CHANNEL TYPE A SUBUNIT ALPHA-1"/>
    <property type="match status" value="1"/>
</dbReference>
<feature type="transmembrane region" description="Helical" evidence="15">
    <location>
        <begin position="413"/>
        <end position="432"/>
    </location>
</feature>
<sequence length="652" mass="72841">MAYGMLKLCQCHDPPDRETGFEALKEIQTDGAARGSEGSEGETEGEKGPPGTLWASVRQVSAWVGKAEVGQLQVLARVYHLLEYTGNKAKVAAAIAKVVRKGHEFNMAPNAMEACREALLGGLEKILEKHHKRLVLDLQQWLEEHQAGAEEGTTGSVSGTTGTAGTSSFVLSKPRESGCSDQSLDKKRSSSQQVSIMSPSRVTNLDKLDYELAQKVSVMHRERQSRLSLESGPSAGPTRSQASMRRLAVPEPCRPCCRFLQRIISCGAFEAFFAVVIATNSLFIGITIEWEARERTFTLPSSLFVVQIIYTLLFLSEVVIKLAVFGPRHFFCSISWAWNWFDLAIVVSAVFEVLVEIIAHDPQLSAGSSSNLRILRILRMTRLTRIFRVIRVVRFFRSLRTLVFSIVNTLKSLFWAMLLLALIMYVFGILFTDVSNNHIIEGGTDDIAKLESYFGSLHVSVHTLFMSISGGLTWMDATLALAQISWIWVYVFSCYIAFSVFAVLNVMTGVFCQSAIKGAERDQEMVVQSLIMDKHQLKTSLGKLFQKMDDDQSGKLTLAQFEKHFQDEEVRVLFEALEIGATDAWSLFLSLDHNEDYQIEPAEFLEGCLQLRGSAKAIDLFMLRRQVAKIMMHLSARDQSFRSSHTEVGESL</sequence>
<evidence type="ECO:0000256" key="1">
    <source>
        <dbReference type="ARBA" id="ARBA00004141"/>
    </source>
</evidence>
<keyword evidence="5" id="KW-0107">Calcium channel</keyword>
<gene>
    <name evidence="17" type="ORF">C1SCF055_LOCUS37958</name>
</gene>
<keyword evidence="3" id="KW-0597">Phosphoprotein</keyword>
<evidence type="ECO:0000256" key="7">
    <source>
        <dbReference type="ARBA" id="ARBA00022837"/>
    </source>
</evidence>
<dbReference type="EMBL" id="CAMXCT010005657">
    <property type="protein sequence ID" value="CAI4012939.1"/>
    <property type="molecule type" value="Genomic_DNA"/>
</dbReference>
<dbReference type="Proteomes" id="UP001152797">
    <property type="component" value="Unassembled WGS sequence"/>
</dbReference>
<evidence type="ECO:0000256" key="12">
    <source>
        <dbReference type="ARBA" id="ARBA00023180"/>
    </source>
</evidence>
<evidence type="ECO:0000256" key="11">
    <source>
        <dbReference type="ARBA" id="ARBA00023136"/>
    </source>
</evidence>
<dbReference type="GO" id="GO:0008331">
    <property type="term" value="F:high voltage-gated calcium channel activity"/>
    <property type="evidence" value="ECO:0007669"/>
    <property type="project" value="TreeGrafter"/>
</dbReference>
<dbReference type="Gene3D" id="1.10.238.10">
    <property type="entry name" value="EF-hand"/>
    <property type="match status" value="1"/>
</dbReference>
<accession>A0A9P1DM95</accession>
<dbReference type="SUPFAM" id="SSF47473">
    <property type="entry name" value="EF-hand"/>
    <property type="match status" value="1"/>
</dbReference>
<comment type="caution">
    <text evidence="17">The sequence shown here is derived from an EMBL/GenBank/DDBJ whole genome shotgun (WGS) entry which is preliminary data.</text>
</comment>
<name>A0A9P1DM95_9DINO</name>
<feature type="domain" description="EF-hand" evidence="16">
    <location>
        <begin position="536"/>
        <end position="571"/>
    </location>
</feature>
<evidence type="ECO:0000256" key="15">
    <source>
        <dbReference type="SAM" id="Phobius"/>
    </source>
</evidence>
<evidence type="ECO:0000256" key="13">
    <source>
        <dbReference type="ARBA" id="ARBA00023303"/>
    </source>
</evidence>
<keyword evidence="13 19" id="KW-0407">Ion channel</keyword>
<evidence type="ECO:0000256" key="5">
    <source>
        <dbReference type="ARBA" id="ARBA00022673"/>
    </source>
</evidence>
<keyword evidence="10" id="KW-0406">Ion transport</keyword>
<keyword evidence="4" id="KW-0109">Calcium transport</keyword>
<feature type="region of interest" description="Disordered" evidence="14">
    <location>
        <begin position="30"/>
        <end position="52"/>
    </location>
</feature>
<evidence type="ECO:0000256" key="10">
    <source>
        <dbReference type="ARBA" id="ARBA00023065"/>
    </source>
</evidence>
<feature type="transmembrane region" description="Helical" evidence="15">
    <location>
        <begin position="487"/>
        <end position="511"/>
    </location>
</feature>